<evidence type="ECO:0000259" key="1">
    <source>
        <dbReference type="Pfam" id="PF18847"/>
    </source>
</evidence>
<dbReference type="Proteomes" id="UP001592531">
    <property type="component" value="Unassembled WGS sequence"/>
</dbReference>
<organism evidence="2 3">
    <name type="scientific">Streptacidiphilus cavernicola</name>
    <dbReference type="NCBI Taxonomy" id="3342716"/>
    <lineage>
        <taxon>Bacteria</taxon>
        <taxon>Bacillati</taxon>
        <taxon>Actinomycetota</taxon>
        <taxon>Actinomycetes</taxon>
        <taxon>Kitasatosporales</taxon>
        <taxon>Streptomycetaceae</taxon>
        <taxon>Streptacidiphilus</taxon>
    </lineage>
</organism>
<protein>
    <submittedName>
        <fullName evidence="2">LPD29 domain-containing protein</fullName>
    </submittedName>
</protein>
<sequence length="151" mass="16232">MATSNLTTAQVNRHIRQTLAAAFPGTEFTVSARRGDFPLVAWTDGPSTTQVREITDALKQAETLTLATVGGPRTGPNPLEGVNLRHDASPASLAEAEGWWRVRHGDADPADYADSFRTPQGHYVRADFGTSQILALAYDVVMPARCPGGEQ</sequence>
<dbReference type="EMBL" id="JBHFAB010000013">
    <property type="protein sequence ID" value="MFC1418704.1"/>
    <property type="molecule type" value="Genomic_DNA"/>
</dbReference>
<proteinExistence type="predicted"/>
<comment type="caution">
    <text evidence="2">The sequence shown here is derived from an EMBL/GenBank/DDBJ whole genome shotgun (WGS) entry which is preliminary data.</text>
</comment>
<dbReference type="InterPro" id="IPR041311">
    <property type="entry name" value="LPD29"/>
</dbReference>
<reference evidence="2 3" key="1">
    <citation type="submission" date="2024-09" db="EMBL/GenBank/DDBJ databases">
        <authorList>
            <person name="Lee S.D."/>
        </authorList>
    </citation>
    <scope>NUCLEOTIDE SEQUENCE [LARGE SCALE GENOMIC DNA]</scope>
    <source>
        <strain evidence="2 3">N8-3</strain>
    </source>
</reference>
<dbReference type="RefSeq" id="WP_380537500.1">
    <property type="nucleotide sequence ID" value="NZ_JBHFAB010000013.1"/>
</dbReference>
<feature type="domain" description="Large polyvalent protein associated" evidence="1">
    <location>
        <begin position="7"/>
        <end position="62"/>
    </location>
</feature>
<accession>A0ABV6VY65</accession>
<evidence type="ECO:0000313" key="2">
    <source>
        <dbReference type="EMBL" id="MFC1418704.1"/>
    </source>
</evidence>
<dbReference type="Pfam" id="PF18847">
    <property type="entry name" value="LPD29"/>
    <property type="match status" value="1"/>
</dbReference>
<evidence type="ECO:0000313" key="3">
    <source>
        <dbReference type="Proteomes" id="UP001592531"/>
    </source>
</evidence>
<keyword evidence="3" id="KW-1185">Reference proteome</keyword>
<gene>
    <name evidence="2" type="ORF">ACEZDE_19000</name>
</gene>
<name>A0ABV6VY65_9ACTN</name>